<proteinExistence type="predicted"/>
<comment type="caution">
    <text evidence="2">The sequence shown here is derived from an EMBL/GenBank/DDBJ whole genome shotgun (WGS) entry which is preliminary data.</text>
</comment>
<accession>A0AAV9JH65</accession>
<dbReference type="EMBL" id="JAVFHQ010000024">
    <property type="protein sequence ID" value="KAK4544549.1"/>
    <property type="molecule type" value="Genomic_DNA"/>
</dbReference>
<name>A0AAV9JH65_9PEZI</name>
<reference evidence="2 3" key="1">
    <citation type="submission" date="2021-11" db="EMBL/GenBank/DDBJ databases">
        <title>Black yeast isolated from Biological Soil Crust.</title>
        <authorList>
            <person name="Kurbessoian T."/>
        </authorList>
    </citation>
    <scope>NUCLEOTIDE SEQUENCE [LARGE SCALE GENOMIC DNA]</scope>
    <source>
        <strain evidence="2 3">CCFEE 5522</strain>
    </source>
</reference>
<keyword evidence="3" id="KW-1185">Reference proteome</keyword>
<evidence type="ECO:0000313" key="3">
    <source>
        <dbReference type="Proteomes" id="UP001324427"/>
    </source>
</evidence>
<sequence length="119" mass="14096">MTSRNLNGNWIDTLRRQYVYDLNDDCAHPITYLLWNPQKTKDLYYLIPAKIEEQQLRRSLVKYHRATKGTSTVDWENEHVKVYQHPRYHTDADHTHDQVHEEDPTDDDPPAQGIPTSPQ</sequence>
<evidence type="ECO:0000256" key="1">
    <source>
        <dbReference type="SAM" id="MobiDB-lite"/>
    </source>
</evidence>
<feature type="region of interest" description="Disordered" evidence="1">
    <location>
        <begin position="84"/>
        <end position="119"/>
    </location>
</feature>
<feature type="compositionally biased region" description="Basic and acidic residues" evidence="1">
    <location>
        <begin position="88"/>
        <end position="102"/>
    </location>
</feature>
<evidence type="ECO:0000313" key="2">
    <source>
        <dbReference type="EMBL" id="KAK4544549.1"/>
    </source>
</evidence>
<dbReference type="Proteomes" id="UP001324427">
    <property type="component" value="Unassembled WGS sequence"/>
</dbReference>
<protein>
    <submittedName>
        <fullName evidence="2">Uncharacterized protein</fullName>
    </submittedName>
</protein>
<organism evidence="2 3">
    <name type="scientific">Oleoguttula mirabilis</name>
    <dbReference type="NCBI Taxonomy" id="1507867"/>
    <lineage>
        <taxon>Eukaryota</taxon>
        <taxon>Fungi</taxon>
        <taxon>Dikarya</taxon>
        <taxon>Ascomycota</taxon>
        <taxon>Pezizomycotina</taxon>
        <taxon>Dothideomycetes</taxon>
        <taxon>Dothideomycetidae</taxon>
        <taxon>Mycosphaerellales</taxon>
        <taxon>Teratosphaeriaceae</taxon>
        <taxon>Oleoguttula</taxon>
    </lineage>
</organism>
<gene>
    <name evidence="2" type="ORF">LTR36_004121</name>
</gene>
<dbReference type="AlphaFoldDB" id="A0AAV9JH65"/>